<evidence type="ECO:0000313" key="1">
    <source>
        <dbReference type="EMBL" id="KAK4669152.1"/>
    </source>
</evidence>
<gene>
    <name evidence="1" type="ORF">QC763_200498</name>
</gene>
<keyword evidence="2" id="KW-1185">Reference proteome</keyword>
<protein>
    <submittedName>
        <fullName evidence="1">Uncharacterized protein</fullName>
    </submittedName>
</protein>
<dbReference type="GeneID" id="87929424"/>
<reference evidence="1 2" key="1">
    <citation type="journal article" date="2023" name="bioRxiv">
        <title>High-quality genome assemblies of four members of thePodospora anserinaspecies complex.</title>
        <authorList>
            <person name="Ament-Velasquez S.L."/>
            <person name="Vogan A.A."/>
            <person name="Wallerman O."/>
            <person name="Hartmann F."/>
            <person name="Gautier V."/>
            <person name="Silar P."/>
            <person name="Giraud T."/>
            <person name="Johannesson H."/>
        </authorList>
    </citation>
    <scope>NUCLEOTIDE SEQUENCE [LARGE SCALE GENOMIC DNA]</scope>
    <source>
        <strain evidence="1 2">CBS 411.78</strain>
    </source>
</reference>
<sequence>MPWLRSNDADRVGLTHSPTKPQSLAIRLDIITKVTQGLGSGVALRRMKQLHPSRNPALFGTFLFDCRVLGQQTDLIATRDAVAHSPGPIAASNRRIASHAYVITTRIMDRFGTDAVHYIPNSQPRIHTHTYTFGRSRVSWARLSLRLLDGMRGQEP</sequence>
<proteinExistence type="predicted"/>
<comment type="caution">
    <text evidence="1">The sequence shown here is derived from an EMBL/GenBank/DDBJ whole genome shotgun (WGS) entry which is preliminary data.</text>
</comment>
<organism evidence="1 2">
    <name type="scientific">Podospora pseudopauciseta</name>
    <dbReference type="NCBI Taxonomy" id="2093780"/>
    <lineage>
        <taxon>Eukaryota</taxon>
        <taxon>Fungi</taxon>
        <taxon>Dikarya</taxon>
        <taxon>Ascomycota</taxon>
        <taxon>Pezizomycotina</taxon>
        <taxon>Sordariomycetes</taxon>
        <taxon>Sordariomycetidae</taxon>
        <taxon>Sordariales</taxon>
        <taxon>Podosporaceae</taxon>
        <taxon>Podospora</taxon>
    </lineage>
</organism>
<evidence type="ECO:0000313" key="2">
    <source>
        <dbReference type="Proteomes" id="UP001326199"/>
    </source>
</evidence>
<accession>A0ABR0HM24</accession>
<dbReference type="RefSeq" id="XP_062767823.1">
    <property type="nucleotide sequence ID" value="XM_062909081.1"/>
</dbReference>
<dbReference type="EMBL" id="JAFFHB010000002">
    <property type="protein sequence ID" value="KAK4669152.1"/>
    <property type="molecule type" value="Genomic_DNA"/>
</dbReference>
<name>A0ABR0HM24_9PEZI</name>
<dbReference type="Proteomes" id="UP001326199">
    <property type="component" value="Unassembled WGS sequence"/>
</dbReference>